<organism evidence="1 2">
    <name type="scientific">Triparma laevis f. inornata</name>
    <dbReference type="NCBI Taxonomy" id="1714386"/>
    <lineage>
        <taxon>Eukaryota</taxon>
        <taxon>Sar</taxon>
        <taxon>Stramenopiles</taxon>
        <taxon>Ochrophyta</taxon>
        <taxon>Bolidophyceae</taxon>
        <taxon>Parmales</taxon>
        <taxon>Triparmaceae</taxon>
        <taxon>Triparma</taxon>
    </lineage>
</organism>
<proteinExistence type="predicted"/>
<reference evidence="2" key="1">
    <citation type="journal article" date="2023" name="Commun. Biol.">
        <title>Genome analysis of Parmales, the sister group of diatoms, reveals the evolutionary specialization of diatoms from phago-mixotrophs to photoautotrophs.</title>
        <authorList>
            <person name="Ban H."/>
            <person name="Sato S."/>
            <person name="Yoshikawa S."/>
            <person name="Yamada K."/>
            <person name="Nakamura Y."/>
            <person name="Ichinomiya M."/>
            <person name="Sato N."/>
            <person name="Blanc-Mathieu R."/>
            <person name="Endo H."/>
            <person name="Kuwata A."/>
            <person name="Ogata H."/>
        </authorList>
    </citation>
    <scope>NUCLEOTIDE SEQUENCE [LARGE SCALE GENOMIC DNA]</scope>
</reference>
<evidence type="ECO:0000313" key="2">
    <source>
        <dbReference type="Proteomes" id="UP001162640"/>
    </source>
</evidence>
<dbReference type="AlphaFoldDB" id="A0A9W7EFB6"/>
<dbReference type="Gene3D" id="1.10.101.10">
    <property type="entry name" value="PGBD-like superfamily/PGBD"/>
    <property type="match status" value="1"/>
</dbReference>
<protein>
    <submittedName>
        <fullName evidence="1">Uncharacterized protein</fullName>
    </submittedName>
</protein>
<dbReference type="EMBL" id="BLQM01000224">
    <property type="protein sequence ID" value="GMH76727.1"/>
    <property type="molecule type" value="Genomic_DNA"/>
</dbReference>
<sequence>MRGLYRTLNNNGGEGCARLKYGMHKSTTTSLQNFLNSLNPTSLDYAPIEVDGLFGPDTIERLREFIREWIRMGRRGVGILGGGGG</sequence>
<evidence type="ECO:0000313" key="1">
    <source>
        <dbReference type="EMBL" id="GMH76727.1"/>
    </source>
</evidence>
<gene>
    <name evidence="1" type="ORF">TL16_g07177</name>
</gene>
<comment type="caution">
    <text evidence="1">The sequence shown here is derived from an EMBL/GenBank/DDBJ whole genome shotgun (WGS) entry which is preliminary data.</text>
</comment>
<dbReference type="Proteomes" id="UP001162640">
    <property type="component" value="Unassembled WGS sequence"/>
</dbReference>
<name>A0A9W7EFB6_9STRA</name>
<dbReference type="InterPro" id="IPR036366">
    <property type="entry name" value="PGBDSf"/>
</dbReference>
<accession>A0A9W7EFB6</accession>